<evidence type="ECO:0000256" key="1">
    <source>
        <dbReference type="ARBA" id="ARBA00006484"/>
    </source>
</evidence>
<comment type="similarity">
    <text evidence="1">Belongs to the short-chain dehydrogenases/reductases (SDR) family.</text>
</comment>
<dbReference type="OrthoDB" id="5325318at2759"/>
<dbReference type="GO" id="GO:0044281">
    <property type="term" value="P:small molecule metabolic process"/>
    <property type="evidence" value="ECO:0007669"/>
    <property type="project" value="UniProtKB-ARBA"/>
</dbReference>
<dbReference type="PROSITE" id="PS00061">
    <property type="entry name" value="ADH_SHORT"/>
    <property type="match status" value="1"/>
</dbReference>
<evidence type="ECO:0000256" key="2">
    <source>
        <dbReference type="ARBA" id="ARBA00022857"/>
    </source>
</evidence>
<keyword evidence="2" id="KW-0521">NADP</keyword>
<reference evidence="4" key="1">
    <citation type="journal article" date="2020" name="Nat. Commun.">
        <title>Large-scale genome sequencing of mycorrhizal fungi provides insights into the early evolution of symbiotic traits.</title>
        <authorList>
            <person name="Miyauchi S."/>
            <person name="Kiss E."/>
            <person name="Kuo A."/>
            <person name="Drula E."/>
            <person name="Kohler A."/>
            <person name="Sanchez-Garcia M."/>
            <person name="Morin E."/>
            <person name="Andreopoulos B."/>
            <person name="Barry K.W."/>
            <person name="Bonito G."/>
            <person name="Buee M."/>
            <person name="Carver A."/>
            <person name="Chen C."/>
            <person name="Cichocki N."/>
            <person name="Clum A."/>
            <person name="Culley D."/>
            <person name="Crous P.W."/>
            <person name="Fauchery L."/>
            <person name="Girlanda M."/>
            <person name="Hayes R.D."/>
            <person name="Keri Z."/>
            <person name="LaButti K."/>
            <person name="Lipzen A."/>
            <person name="Lombard V."/>
            <person name="Magnuson J."/>
            <person name="Maillard F."/>
            <person name="Murat C."/>
            <person name="Nolan M."/>
            <person name="Ohm R.A."/>
            <person name="Pangilinan J."/>
            <person name="Pereira M.F."/>
            <person name="Perotto S."/>
            <person name="Peter M."/>
            <person name="Pfister S."/>
            <person name="Riley R."/>
            <person name="Sitrit Y."/>
            <person name="Stielow J.B."/>
            <person name="Szollosi G."/>
            <person name="Zifcakova L."/>
            <person name="Stursova M."/>
            <person name="Spatafora J.W."/>
            <person name="Tedersoo L."/>
            <person name="Vaario L.M."/>
            <person name="Yamada A."/>
            <person name="Yan M."/>
            <person name="Wang P."/>
            <person name="Xu J."/>
            <person name="Bruns T."/>
            <person name="Baldrian P."/>
            <person name="Vilgalys R."/>
            <person name="Dunand C."/>
            <person name="Henrissat B."/>
            <person name="Grigoriev I.V."/>
            <person name="Hibbett D."/>
            <person name="Nagy L.G."/>
            <person name="Martin F.M."/>
        </authorList>
    </citation>
    <scope>NUCLEOTIDE SEQUENCE</scope>
    <source>
        <strain evidence="4">UP504</strain>
    </source>
</reference>
<dbReference type="PRINTS" id="PR00080">
    <property type="entry name" value="SDRFAMILY"/>
</dbReference>
<dbReference type="PANTHER" id="PTHR43008:SF14">
    <property type="entry name" value="DEHYDROGENASE ARBD, PUTATIVE-RELATED"/>
    <property type="match status" value="1"/>
</dbReference>
<name>A0A9P6B9M6_9AGAM</name>
<dbReference type="Gene3D" id="3.40.50.720">
    <property type="entry name" value="NAD(P)-binding Rossmann-like Domain"/>
    <property type="match status" value="1"/>
</dbReference>
<dbReference type="GO" id="GO:0005975">
    <property type="term" value="P:carbohydrate metabolic process"/>
    <property type="evidence" value="ECO:0007669"/>
    <property type="project" value="UniProtKB-ARBA"/>
</dbReference>
<dbReference type="Proteomes" id="UP000886523">
    <property type="component" value="Unassembled WGS sequence"/>
</dbReference>
<accession>A0A9P6B9M6</accession>
<keyword evidence="5" id="KW-1185">Reference proteome</keyword>
<protein>
    <recommendedName>
        <fullName evidence="6">NAD(P)-binding protein</fullName>
    </recommendedName>
</protein>
<evidence type="ECO:0008006" key="6">
    <source>
        <dbReference type="Google" id="ProtNLM"/>
    </source>
</evidence>
<dbReference type="InterPro" id="IPR002347">
    <property type="entry name" value="SDR_fam"/>
</dbReference>
<dbReference type="SUPFAM" id="SSF51735">
    <property type="entry name" value="NAD(P)-binding Rossmann-fold domains"/>
    <property type="match status" value="1"/>
</dbReference>
<keyword evidence="3" id="KW-0560">Oxidoreductase</keyword>
<sequence>MSATHPSGSSGTDTALRILKTFSLRDKVCVITGAARGLGLVFARALVESGSSKIAILDKLVDQASSAASEIVESAAREGYTIEAQSYALDVTKEEEVKAVIENIVQKWGSIDCLVTAAGVVHNYPALEYPTSQFNALYDVNVHGSFFCAREVARHMKAGNVQGSIIFIASMSANIVNVPQPQFAYNASKAAVKHMAASLAVEWAPYGIRVNSLSPGYMNTPLLKAVKNPTWEETWINNTPMRRLGEPDDLKGAIVFLASDASKFVTGTDLRVDGGYTVV</sequence>
<evidence type="ECO:0000256" key="3">
    <source>
        <dbReference type="ARBA" id="ARBA00023002"/>
    </source>
</evidence>
<evidence type="ECO:0000313" key="4">
    <source>
        <dbReference type="EMBL" id="KAF9520052.1"/>
    </source>
</evidence>
<dbReference type="EMBL" id="MU128914">
    <property type="protein sequence ID" value="KAF9520052.1"/>
    <property type="molecule type" value="Genomic_DNA"/>
</dbReference>
<comment type="caution">
    <text evidence="4">The sequence shown here is derived from an EMBL/GenBank/DDBJ whole genome shotgun (WGS) entry which is preliminary data.</text>
</comment>
<dbReference type="InterPro" id="IPR020904">
    <property type="entry name" value="Sc_DH/Rdtase_CS"/>
</dbReference>
<proteinExistence type="inferred from homology"/>
<dbReference type="AlphaFoldDB" id="A0A9P6B9M6"/>
<gene>
    <name evidence="4" type="ORF">BS47DRAFT_1336348</name>
</gene>
<dbReference type="GO" id="GO:0050085">
    <property type="term" value="F:mannitol 2-dehydrogenase (NADP+) activity"/>
    <property type="evidence" value="ECO:0007669"/>
    <property type="project" value="UniProtKB-ARBA"/>
</dbReference>
<organism evidence="4 5">
    <name type="scientific">Hydnum rufescens UP504</name>
    <dbReference type="NCBI Taxonomy" id="1448309"/>
    <lineage>
        <taxon>Eukaryota</taxon>
        <taxon>Fungi</taxon>
        <taxon>Dikarya</taxon>
        <taxon>Basidiomycota</taxon>
        <taxon>Agaricomycotina</taxon>
        <taxon>Agaricomycetes</taxon>
        <taxon>Cantharellales</taxon>
        <taxon>Hydnaceae</taxon>
        <taxon>Hydnum</taxon>
    </lineage>
</organism>
<dbReference type="PANTHER" id="PTHR43008">
    <property type="entry name" value="BENZIL REDUCTASE"/>
    <property type="match status" value="1"/>
</dbReference>
<dbReference type="FunFam" id="3.40.50.720:FF:000090">
    <property type="entry name" value="NADP-dependent mannitol dehydrogenase"/>
    <property type="match status" value="1"/>
</dbReference>
<dbReference type="Pfam" id="PF13561">
    <property type="entry name" value="adh_short_C2"/>
    <property type="match status" value="1"/>
</dbReference>
<dbReference type="GO" id="GO:0050664">
    <property type="term" value="F:oxidoreductase activity, acting on NAD(P)H, oxygen as acceptor"/>
    <property type="evidence" value="ECO:0007669"/>
    <property type="project" value="TreeGrafter"/>
</dbReference>
<dbReference type="InterPro" id="IPR036291">
    <property type="entry name" value="NAD(P)-bd_dom_sf"/>
</dbReference>
<dbReference type="PRINTS" id="PR00081">
    <property type="entry name" value="GDHRDH"/>
</dbReference>
<evidence type="ECO:0000313" key="5">
    <source>
        <dbReference type="Proteomes" id="UP000886523"/>
    </source>
</evidence>